<dbReference type="Gene3D" id="1.10.10.60">
    <property type="entry name" value="Homeodomain-like"/>
    <property type="match status" value="1"/>
</dbReference>
<dbReference type="KEGG" id="aber:BSR55_07640"/>
<dbReference type="InterPro" id="IPR010921">
    <property type="entry name" value="Trp_repressor/repl_initiator"/>
</dbReference>
<dbReference type="GO" id="GO:0043565">
    <property type="term" value="F:sequence-specific DNA binding"/>
    <property type="evidence" value="ECO:0007669"/>
    <property type="project" value="InterPro"/>
</dbReference>
<sequence>MKYDLKFKQAVIAYYAQGHSSLSTAKHFSISDKDVSKWLAQFNLGGIDAIKPKQNKTIYTAEFKYKVLTTMQDERLSLSDTALRFGISSPSLISVWRKIYQTDGMLGLEPKSKGRVPMSKNKHKYIVDKPDHEKTTAELQRELLYLRAENAYLKKLDALLNPPKKDNKQG</sequence>
<dbReference type="InterPro" id="IPR009057">
    <property type="entry name" value="Homeodomain-like_sf"/>
</dbReference>
<evidence type="ECO:0000259" key="2">
    <source>
        <dbReference type="Pfam" id="PF13518"/>
    </source>
</evidence>
<reference evidence="3" key="1">
    <citation type="submission" date="2022-02" db="EMBL/GenBank/DDBJ databases">
        <title>Characterization of Tn125 harboring carbapenem-resistant Acinetobacter bereziniae clinical isolates.</title>
        <authorList>
            <person name="Wong N.-K."/>
            <person name="Pan Q."/>
        </authorList>
    </citation>
    <scope>NUCLEOTIDE SEQUENCE</scope>
    <source>
        <strain evidence="3">GD03393</strain>
    </source>
</reference>
<dbReference type="SUPFAM" id="SSF46689">
    <property type="entry name" value="Homeodomain-like"/>
    <property type="match status" value="1"/>
</dbReference>
<proteinExistence type="inferred from homology"/>
<protein>
    <submittedName>
        <fullName evidence="3">Helix-turn-helix domain-containing protein</fullName>
    </submittedName>
</protein>
<evidence type="ECO:0000256" key="1">
    <source>
        <dbReference type="ARBA" id="ARBA00038232"/>
    </source>
</evidence>
<dbReference type="SUPFAM" id="SSF48295">
    <property type="entry name" value="TrpR-like"/>
    <property type="match status" value="1"/>
</dbReference>
<dbReference type="Pfam" id="PF13518">
    <property type="entry name" value="HTH_28"/>
    <property type="match status" value="2"/>
</dbReference>
<dbReference type="EMBL" id="CP092085">
    <property type="protein sequence ID" value="UUN99556.1"/>
    <property type="molecule type" value="Genomic_DNA"/>
</dbReference>
<dbReference type="InterPro" id="IPR036388">
    <property type="entry name" value="WH-like_DNA-bd_sf"/>
</dbReference>
<name>A0A8I1DG87_ACIBZ</name>
<gene>
    <name evidence="3" type="ORF">I9054_008955</name>
</gene>
<dbReference type="PANTHER" id="PTHR33795:SF1">
    <property type="entry name" value="INSERTION ELEMENT IS150 PROTEIN INSJ"/>
    <property type="match status" value="1"/>
</dbReference>
<organism evidence="3 4">
    <name type="scientific">Acinetobacter bereziniae</name>
    <name type="common">Acinetobacter genomosp. 10</name>
    <dbReference type="NCBI Taxonomy" id="106648"/>
    <lineage>
        <taxon>Bacteria</taxon>
        <taxon>Pseudomonadati</taxon>
        <taxon>Pseudomonadota</taxon>
        <taxon>Gammaproteobacteria</taxon>
        <taxon>Moraxellales</taxon>
        <taxon>Moraxellaceae</taxon>
        <taxon>Acinetobacter</taxon>
    </lineage>
</organism>
<dbReference type="AlphaFoldDB" id="A0A8I1DG87"/>
<evidence type="ECO:0000313" key="3">
    <source>
        <dbReference type="EMBL" id="UUN99556.1"/>
    </source>
</evidence>
<dbReference type="InterPro" id="IPR055247">
    <property type="entry name" value="InsJ-like_HTH"/>
</dbReference>
<dbReference type="InterPro" id="IPR052057">
    <property type="entry name" value="IS150/IS1296_orfA-like"/>
</dbReference>
<dbReference type="RefSeq" id="WP_004824462.1">
    <property type="nucleotide sequence ID" value="NZ_BKNL01000109.1"/>
</dbReference>
<evidence type="ECO:0000313" key="4">
    <source>
        <dbReference type="Proteomes" id="UP000644140"/>
    </source>
</evidence>
<comment type="similarity">
    <text evidence="1">Belongs to the IS150/IS1296 orfA family.</text>
</comment>
<feature type="domain" description="Insertion element IS150 protein InsJ-like helix-turn-helix" evidence="2">
    <location>
        <begin position="7"/>
        <end position="53"/>
    </location>
</feature>
<dbReference type="Gene3D" id="1.10.10.10">
    <property type="entry name" value="Winged helix-like DNA-binding domain superfamily/Winged helix DNA-binding domain"/>
    <property type="match status" value="1"/>
</dbReference>
<feature type="domain" description="Insertion element IS150 protein InsJ-like helix-turn-helix" evidence="2">
    <location>
        <begin position="63"/>
        <end position="115"/>
    </location>
</feature>
<dbReference type="Proteomes" id="UP000644140">
    <property type="component" value="Chromosome"/>
</dbReference>
<dbReference type="PANTHER" id="PTHR33795">
    <property type="entry name" value="INSERTION ELEMENT IS150 PROTEIN INSJ"/>
    <property type="match status" value="1"/>
</dbReference>
<accession>A0A8I1DG87</accession>
<dbReference type="KEGG" id="aber:BSR55_13000"/>